<dbReference type="Proteomes" id="UP000193944">
    <property type="component" value="Unassembled WGS sequence"/>
</dbReference>
<evidence type="ECO:0000256" key="1">
    <source>
        <dbReference type="SAM" id="Coils"/>
    </source>
</evidence>
<accession>A0A1Y1XP66</accession>
<keyword evidence="1" id="KW-0175">Coiled coil</keyword>
<dbReference type="EMBL" id="MCFG01000007">
    <property type="protein sequence ID" value="ORX87548.1"/>
    <property type="molecule type" value="Genomic_DNA"/>
</dbReference>
<reference evidence="2 3" key="1">
    <citation type="submission" date="2016-08" db="EMBL/GenBank/DDBJ databases">
        <title>A Parts List for Fungal Cellulosomes Revealed by Comparative Genomics.</title>
        <authorList>
            <consortium name="DOE Joint Genome Institute"/>
            <person name="Haitjema C.H."/>
            <person name="Gilmore S.P."/>
            <person name="Henske J.K."/>
            <person name="Solomon K.V."/>
            <person name="De Groot R."/>
            <person name="Kuo A."/>
            <person name="Mondo S.J."/>
            <person name="Salamov A.A."/>
            <person name="Labutti K."/>
            <person name="Zhao Z."/>
            <person name="Chiniquy J."/>
            <person name="Barry K."/>
            <person name="Brewer H.M."/>
            <person name="Purvine S.O."/>
            <person name="Wright A.T."/>
            <person name="Boxma B."/>
            <person name="Van Alen T."/>
            <person name="Hackstein J.H."/>
            <person name="Baker S.E."/>
            <person name="Grigoriev I.V."/>
            <person name="O'Malley M.A."/>
        </authorList>
    </citation>
    <scope>NUCLEOTIDE SEQUENCE [LARGE SCALE GENOMIC DNA]</scope>
    <source>
        <strain evidence="2 3">S4</strain>
    </source>
</reference>
<feature type="coiled-coil region" evidence="1">
    <location>
        <begin position="179"/>
        <end position="210"/>
    </location>
</feature>
<dbReference type="PANTHER" id="PTHR22091:SF1">
    <property type="entry name" value="COILED-COIL DOMAIN-CONTAINING PROTEIN 77"/>
    <property type="match status" value="1"/>
</dbReference>
<dbReference type="PANTHER" id="PTHR22091">
    <property type="entry name" value="COILED-COIL DOMAIN-CONTAINING PROTEIN 77"/>
    <property type="match status" value="1"/>
</dbReference>
<protein>
    <submittedName>
        <fullName evidence="2">Uncharacterized protein</fullName>
    </submittedName>
</protein>
<organism evidence="2 3">
    <name type="scientific">Anaeromyces robustus</name>
    <dbReference type="NCBI Taxonomy" id="1754192"/>
    <lineage>
        <taxon>Eukaryota</taxon>
        <taxon>Fungi</taxon>
        <taxon>Fungi incertae sedis</taxon>
        <taxon>Chytridiomycota</taxon>
        <taxon>Chytridiomycota incertae sedis</taxon>
        <taxon>Neocallimastigomycetes</taxon>
        <taxon>Neocallimastigales</taxon>
        <taxon>Neocallimastigaceae</taxon>
        <taxon>Anaeromyces</taxon>
    </lineage>
</organism>
<dbReference type="AlphaFoldDB" id="A0A1Y1XP66"/>
<name>A0A1Y1XP66_9FUNG</name>
<feature type="coiled-coil region" evidence="1">
    <location>
        <begin position="21"/>
        <end position="79"/>
    </location>
</feature>
<dbReference type="OrthoDB" id="191169at2759"/>
<dbReference type="STRING" id="1754192.A0A1Y1XP66"/>
<sequence length="423" mass="50451">MITNNEIKSEIDKLPLSQELLQYYKDKLESFEKDYEQAIKLMDGCRVSHEEYFNLTRELQKKTKEVTNLQKLLSDAQLAIFDERKQLLKVLAENDELKIQEVKDRRKIRYLLGLVDTTDEITYFKKGFYKKFLKNNKDENHDMLNYIGNGNSEKDNIKTNKVAEVVFDNETIYIVNDEIEGLRLTISSLKAQLEEQKKENKKHIEGFKKDRQFRINENESQQQYYFEQIISLTEKINKLRSICRENTKELIQTKSNAKILDRKSKCQLAQYAEDMKILKGCFSEQKDKCDDLKKNLEIKFSKKNDDMINNLRKQLGKYEEELRLEKSKNQNIDEKYKKQIESLNNKIKKINSNYKALKKRRDYEIEGFTNDILRLRKQLKTLENHLVNSETPMDKEIELLNIARNTGKRAEKMTEEINRYKVK</sequence>
<comment type="caution">
    <text evidence="2">The sequence shown here is derived from an EMBL/GenBank/DDBJ whole genome shotgun (WGS) entry which is preliminary data.</text>
</comment>
<evidence type="ECO:0000313" key="3">
    <source>
        <dbReference type="Proteomes" id="UP000193944"/>
    </source>
</evidence>
<keyword evidence="3" id="KW-1185">Reference proteome</keyword>
<reference evidence="2 3" key="2">
    <citation type="submission" date="2016-08" db="EMBL/GenBank/DDBJ databases">
        <title>Pervasive Adenine N6-methylation of Active Genes in Fungi.</title>
        <authorList>
            <consortium name="DOE Joint Genome Institute"/>
            <person name="Mondo S.J."/>
            <person name="Dannebaum R.O."/>
            <person name="Kuo R.C."/>
            <person name="Labutti K."/>
            <person name="Haridas S."/>
            <person name="Kuo A."/>
            <person name="Salamov A."/>
            <person name="Ahrendt S.R."/>
            <person name="Lipzen A."/>
            <person name="Sullivan W."/>
            <person name="Andreopoulos W.B."/>
            <person name="Clum A."/>
            <person name="Lindquist E."/>
            <person name="Daum C."/>
            <person name="Ramamoorthy G.K."/>
            <person name="Gryganskyi A."/>
            <person name="Culley D."/>
            <person name="Magnuson J.K."/>
            <person name="James T.Y."/>
            <person name="O'Malley M.A."/>
            <person name="Stajich J.E."/>
            <person name="Spatafora J.W."/>
            <person name="Visel A."/>
            <person name="Grigoriev I.V."/>
        </authorList>
    </citation>
    <scope>NUCLEOTIDE SEQUENCE [LARGE SCALE GENOMIC DNA]</scope>
    <source>
        <strain evidence="2 3">S4</strain>
    </source>
</reference>
<gene>
    <name evidence="2" type="ORF">BCR32DRAFT_227877</name>
</gene>
<dbReference type="InterPro" id="IPR037696">
    <property type="entry name" value="CCDC77"/>
</dbReference>
<feature type="coiled-coil region" evidence="1">
    <location>
        <begin position="301"/>
        <end position="385"/>
    </location>
</feature>
<proteinExistence type="predicted"/>
<evidence type="ECO:0000313" key="2">
    <source>
        <dbReference type="EMBL" id="ORX87548.1"/>
    </source>
</evidence>